<dbReference type="OMA" id="CAQVCWY"/>
<dbReference type="GeneTree" id="ENSGT00940000159021"/>
<dbReference type="SUPFAM" id="SSF81383">
    <property type="entry name" value="F-box domain"/>
    <property type="match status" value="1"/>
</dbReference>
<dbReference type="PANTHER" id="PTHR46857:SF2">
    <property type="entry name" value="F-BOX ONLY PROTEIN 16"/>
    <property type="match status" value="1"/>
</dbReference>
<feature type="compositionally biased region" description="Polar residues" evidence="1">
    <location>
        <begin position="254"/>
        <end position="268"/>
    </location>
</feature>
<evidence type="ECO:0000256" key="1">
    <source>
        <dbReference type="SAM" id="MobiDB-lite"/>
    </source>
</evidence>
<feature type="region of interest" description="Disordered" evidence="1">
    <location>
        <begin position="250"/>
        <end position="271"/>
    </location>
</feature>
<dbReference type="InterPro" id="IPR036047">
    <property type="entry name" value="F-box-like_dom_sf"/>
</dbReference>
<keyword evidence="4" id="KW-1185">Reference proteome</keyword>
<proteinExistence type="predicted"/>
<organism evidence="3 4">
    <name type="scientific">Gadus morhua</name>
    <name type="common">Atlantic cod</name>
    <dbReference type="NCBI Taxonomy" id="8049"/>
    <lineage>
        <taxon>Eukaryota</taxon>
        <taxon>Metazoa</taxon>
        <taxon>Chordata</taxon>
        <taxon>Craniata</taxon>
        <taxon>Vertebrata</taxon>
        <taxon>Euteleostomi</taxon>
        <taxon>Actinopterygii</taxon>
        <taxon>Neopterygii</taxon>
        <taxon>Teleostei</taxon>
        <taxon>Neoteleostei</taxon>
        <taxon>Acanthomorphata</taxon>
        <taxon>Zeiogadaria</taxon>
        <taxon>Gadariae</taxon>
        <taxon>Gadiformes</taxon>
        <taxon>Gadoidei</taxon>
        <taxon>Gadidae</taxon>
        <taxon>Gadus</taxon>
    </lineage>
</organism>
<dbReference type="PANTHER" id="PTHR46857">
    <property type="entry name" value="EPITHELIAL CELL-TRANSFORMING SEQUENCE 2 ONCOGENE-LIKE"/>
    <property type="match status" value="1"/>
</dbReference>
<evidence type="ECO:0000313" key="3">
    <source>
        <dbReference type="Ensembl" id="ENSGMOP00000007212.2"/>
    </source>
</evidence>
<dbReference type="Pfam" id="PF12937">
    <property type="entry name" value="F-box-like"/>
    <property type="match status" value="1"/>
</dbReference>
<dbReference type="SMART" id="SM00256">
    <property type="entry name" value="FBOX"/>
    <property type="match status" value="1"/>
</dbReference>
<evidence type="ECO:0000313" key="4">
    <source>
        <dbReference type="Proteomes" id="UP000694546"/>
    </source>
</evidence>
<name>A0A8C4Z5J6_GADMO</name>
<dbReference type="AlphaFoldDB" id="A0A8C4Z5J6"/>
<dbReference type="InterPro" id="IPR052805">
    <property type="entry name" value="GEF_Ubiquitin-Prot_Reg"/>
</dbReference>
<dbReference type="Ensembl" id="ENSGMOT00000007416.2">
    <property type="protein sequence ID" value="ENSGMOP00000007212.2"/>
    <property type="gene ID" value="ENSGMOG00000006779.2"/>
</dbReference>
<evidence type="ECO:0000259" key="2">
    <source>
        <dbReference type="PROSITE" id="PS50181"/>
    </source>
</evidence>
<dbReference type="Gene3D" id="1.20.1280.50">
    <property type="match status" value="1"/>
</dbReference>
<protein>
    <submittedName>
        <fullName evidence="3">F-box protein 16</fullName>
    </submittedName>
</protein>
<reference evidence="3" key="2">
    <citation type="submission" date="2025-09" db="UniProtKB">
        <authorList>
            <consortium name="Ensembl"/>
        </authorList>
    </citation>
    <scope>IDENTIFICATION</scope>
</reference>
<reference evidence="3" key="1">
    <citation type="submission" date="2025-08" db="UniProtKB">
        <authorList>
            <consortium name="Ensembl"/>
        </authorList>
    </citation>
    <scope>IDENTIFICATION</scope>
</reference>
<dbReference type="PROSITE" id="PS50181">
    <property type="entry name" value="FBOX"/>
    <property type="match status" value="1"/>
</dbReference>
<sequence>MASLGSSKLQTKMSAWTPLNHPVANGKFDKWSEGQRKCVLQDFLSRCSAAQLRFVSSSLERQLPLQAVDFTCMLPRVLSLFIFSYLDPRSLCRCATVSWHWRGIVELDQLWMPKCVRLAWTLPFSPTPYETSVWKRLYVETVRMLRCMGPQVRGVSGGAFIVPEVTAIRSATPNPIEQALLEAGEGQQPGLGLPPWRHADRHPKDTQRFNYLSNLDPVDQAKQAVRKPLTAGSYKLRKAKSQVNGLASTVAPLPSQTRPDWATPTPSSCDPHVTMASRAASAQWNAGIRPGPVRPAVPRLSVEALRASQRTSRTPPSVPLFESQPWISLDHRTPNLHPLLE</sequence>
<dbReference type="InterPro" id="IPR001810">
    <property type="entry name" value="F-box_dom"/>
</dbReference>
<dbReference type="Proteomes" id="UP000694546">
    <property type="component" value="Chromosome 21"/>
</dbReference>
<feature type="domain" description="F-box" evidence="2">
    <location>
        <begin position="68"/>
        <end position="114"/>
    </location>
</feature>
<accession>A0A8C4Z5J6</accession>